<reference evidence="4 5" key="1">
    <citation type="submission" date="2016-06" db="EMBL/GenBank/DDBJ databases">
        <title>Gene turnover analysis identifies the evolutionary adaptation of the extremophile Acidithiobacillus caldus.</title>
        <authorList>
            <person name="Zhang X."/>
        </authorList>
    </citation>
    <scope>NUCLEOTIDE SEQUENCE [LARGE SCALE GENOMIC DNA]</scope>
    <source>
        <strain evidence="4 5">DX</strain>
    </source>
</reference>
<accession>A0A1E7YK14</accession>
<keyword evidence="2" id="KW-1133">Transmembrane helix</keyword>
<gene>
    <name evidence="4" type="ORF">BAE27_13075</name>
</gene>
<protein>
    <recommendedName>
        <fullName evidence="3">SPOR domain-containing protein</fullName>
    </recommendedName>
</protein>
<feature type="region of interest" description="Disordered" evidence="1">
    <location>
        <begin position="252"/>
        <end position="271"/>
    </location>
</feature>
<evidence type="ECO:0000256" key="1">
    <source>
        <dbReference type="SAM" id="MobiDB-lite"/>
    </source>
</evidence>
<dbReference type="InterPro" id="IPR007730">
    <property type="entry name" value="SPOR-like_dom"/>
</dbReference>
<proteinExistence type="predicted"/>
<organism evidence="4 5">
    <name type="scientific">Acidithiobacillus caldus</name>
    <dbReference type="NCBI Taxonomy" id="33059"/>
    <lineage>
        <taxon>Bacteria</taxon>
        <taxon>Pseudomonadati</taxon>
        <taxon>Pseudomonadota</taxon>
        <taxon>Acidithiobacillia</taxon>
        <taxon>Acidithiobacillales</taxon>
        <taxon>Acidithiobacillaceae</taxon>
        <taxon>Acidithiobacillus</taxon>
    </lineage>
</organism>
<dbReference type="RefSeq" id="WP_070113925.1">
    <property type="nucleotide sequence ID" value="NZ_JAAOMS010000054.1"/>
</dbReference>
<evidence type="ECO:0000259" key="3">
    <source>
        <dbReference type="PROSITE" id="PS51724"/>
    </source>
</evidence>
<dbReference type="AlphaFoldDB" id="A0A1E7YK14"/>
<dbReference type="PROSITE" id="PS51724">
    <property type="entry name" value="SPOR"/>
    <property type="match status" value="1"/>
</dbReference>
<evidence type="ECO:0000256" key="2">
    <source>
        <dbReference type="SAM" id="Phobius"/>
    </source>
</evidence>
<keyword evidence="2" id="KW-0472">Membrane</keyword>
<feature type="region of interest" description="Disordered" evidence="1">
    <location>
        <begin position="1"/>
        <end position="44"/>
    </location>
</feature>
<feature type="domain" description="SPOR" evidence="3">
    <location>
        <begin position="174"/>
        <end position="257"/>
    </location>
</feature>
<evidence type="ECO:0000313" key="4">
    <source>
        <dbReference type="EMBL" id="OFC29816.1"/>
    </source>
</evidence>
<comment type="caution">
    <text evidence="4">The sequence shown here is derived from an EMBL/GenBank/DDBJ whole genome shotgun (WGS) entry which is preliminary data.</text>
</comment>
<feature type="compositionally biased region" description="Pro residues" evidence="1">
    <location>
        <begin position="23"/>
        <end position="32"/>
    </location>
</feature>
<evidence type="ECO:0000313" key="5">
    <source>
        <dbReference type="Proteomes" id="UP000175616"/>
    </source>
</evidence>
<dbReference type="Gene3D" id="3.30.70.1070">
    <property type="entry name" value="Sporulation related repeat"/>
    <property type="match status" value="1"/>
</dbReference>
<name>A0A1E7YK14_9PROT</name>
<dbReference type="GO" id="GO:0042834">
    <property type="term" value="F:peptidoglycan binding"/>
    <property type="evidence" value="ECO:0007669"/>
    <property type="project" value="InterPro"/>
</dbReference>
<dbReference type="InterPro" id="IPR036680">
    <property type="entry name" value="SPOR-like_sf"/>
</dbReference>
<dbReference type="Pfam" id="PF05036">
    <property type="entry name" value="SPOR"/>
    <property type="match status" value="1"/>
</dbReference>
<dbReference type="EMBL" id="LZYE01000357">
    <property type="protein sequence ID" value="OFC29816.1"/>
    <property type="molecule type" value="Genomic_DNA"/>
</dbReference>
<sequence length="271" mass="28263">MTGVARPPLLAMRDYKGHSSRPSAPPPPPRPIPPRDEEEESSAPAPRRRWPWLLILLVLLLSGASWWWLAQLPLDRGQLGLLKAPQKPVAATTSDRVQGPVAVAAVSAAAPVQSPLASGAVPASAAAAVSATASTSSAVDFNFYRILPQMKVEIPKDILGSGPGIPDTAATRSAVALKPVIIQVGAFSNHGAARVLQERLALLGVTMHLHESQGEDGHALYSLVSDPFPSLVQAQPALTRIRGLGLTPVLSAVPGQPTQNGSTPLPAPNAQ</sequence>
<dbReference type="Proteomes" id="UP000175616">
    <property type="component" value="Unassembled WGS sequence"/>
</dbReference>
<dbReference type="SUPFAM" id="SSF110997">
    <property type="entry name" value="Sporulation related repeat"/>
    <property type="match status" value="1"/>
</dbReference>
<keyword evidence="2" id="KW-0812">Transmembrane</keyword>
<feature type="transmembrane region" description="Helical" evidence="2">
    <location>
        <begin position="50"/>
        <end position="69"/>
    </location>
</feature>